<evidence type="ECO:0000313" key="3">
    <source>
        <dbReference type="EMBL" id="QJA57817.1"/>
    </source>
</evidence>
<name>A0A6M3JRN1_9ZZZZ</name>
<reference evidence="4" key="1">
    <citation type="submission" date="2020-03" db="EMBL/GenBank/DDBJ databases">
        <title>The deep terrestrial virosphere.</title>
        <authorList>
            <person name="Holmfeldt K."/>
            <person name="Nilsson E."/>
            <person name="Simone D."/>
            <person name="Lopez-Fernandez M."/>
            <person name="Wu X."/>
            <person name="de Brujin I."/>
            <person name="Lundin D."/>
            <person name="Andersson A."/>
            <person name="Bertilsson S."/>
            <person name="Dopson M."/>
        </authorList>
    </citation>
    <scope>NUCLEOTIDE SEQUENCE</scope>
    <source>
        <strain evidence="4">MM415A03078</strain>
        <strain evidence="3">MM415B01557</strain>
    </source>
</reference>
<evidence type="ECO:0000256" key="1">
    <source>
        <dbReference type="SAM" id="MobiDB-lite"/>
    </source>
</evidence>
<feature type="domain" description="B30.2/SPRY" evidence="2">
    <location>
        <begin position="1"/>
        <end position="133"/>
    </location>
</feature>
<proteinExistence type="predicted"/>
<feature type="region of interest" description="Disordered" evidence="1">
    <location>
        <begin position="110"/>
        <end position="133"/>
    </location>
</feature>
<dbReference type="AlphaFoldDB" id="A0A6M3JRN1"/>
<dbReference type="PROSITE" id="PS50188">
    <property type="entry name" value="B302_SPRY"/>
    <property type="match status" value="1"/>
</dbReference>
<sequence length="133" mass="14406">MPQTGKVYFEGKVISKSELGTTKTNSAMINFGFTYNVSKKSGESFKWEPVILDGDNRLWAFGDSANIIAAVDSNQKVALDCDLQVRKIGDNDRIGLIVKKVQVFASAVKPAPPKPVESGFDPPAEPSDDGLPF</sequence>
<dbReference type="SUPFAM" id="SSF50249">
    <property type="entry name" value="Nucleic acid-binding proteins"/>
    <property type="match status" value="1"/>
</dbReference>
<evidence type="ECO:0000313" key="4">
    <source>
        <dbReference type="EMBL" id="QJA71732.1"/>
    </source>
</evidence>
<gene>
    <name evidence="4" type="ORF">MM415A03078_0010</name>
    <name evidence="3" type="ORF">MM415B01557_0013</name>
</gene>
<protein>
    <recommendedName>
        <fullName evidence="2">B30.2/SPRY domain-containing protein</fullName>
    </recommendedName>
</protein>
<dbReference type="EMBL" id="MT141293">
    <property type="protein sequence ID" value="QJA57817.1"/>
    <property type="molecule type" value="Genomic_DNA"/>
</dbReference>
<dbReference type="InterPro" id="IPR012340">
    <property type="entry name" value="NA-bd_OB-fold"/>
</dbReference>
<organism evidence="4">
    <name type="scientific">viral metagenome</name>
    <dbReference type="NCBI Taxonomy" id="1070528"/>
    <lineage>
        <taxon>unclassified sequences</taxon>
        <taxon>metagenomes</taxon>
        <taxon>organismal metagenomes</taxon>
    </lineage>
</organism>
<dbReference type="InterPro" id="IPR001870">
    <property type="entry name" value="B30.2/SPRY"/>
</dbReference>
<evidence type="ECO:0000259" key="2">
    <source>
        <dbReference type="PROSITE" id="PS50188"/>
    </source>
</evidence>
<dbReference type="EMBL" id="MT141895">
    <property type="protein sequence ID" value="QJA71732.1"/>
    <property type="molecule type" value="Genomic_DNA"/>
</dbReference>
<accession>A0A6M3JRN1</accession>